<keyword evidence="3 10" id="KW-0547">Nucleotide-binding</keyword>
<name>A0A814C8P7_ADIRI</name>
<evidence type="ECO:0000256" key="1">
    <source>
        <dbReference type="ARBA" id="ARBA00004308"/>
    </source>
</evidence>
<evidence type="ECO:0000259" key="11">
    <source>
        <dbReference type="PROSITE" id="PS50001"/>
    </source>
</evidence>
<evidence type="ECO:0000259" key="12">
    <source>
        <dbReference type="PROSITE" id="PS50011"/>
    </source>
</evidence>
<sequence length="683" mass="79690">MDLFDATFYWGRITRQDAEEVLEQSGLKNGLYLVREKFEEAGAYAISLCFSKRFYHYRIDRLANDHVVLNGSRAQEKFPLTSNNSRVNSPRRSAKGSDQMEFLGPMELISHFQKNTDVLITTLSIPCQRTFDHNFVQFWCVPLLTPELYMNKVCQEASNTDPEIPIKEKLTYKRYIYERRVLKTLHEGESWFHSRLSRQEAEIRLKNAGGKSGLFLVREKRADKRSREYYSLSLCFQREFHHYIIQQTPNSRLQIASTNKSTHIDQFDSIVQLIDFYYRYQKDLPCALRFPCTRPGGSVRIIPYQTFLGFDTNTDLETNETDLWSPLSPASGGISSASSFFDFDVPHPSPSTDSDNNQDSPSIDNVLIDEKYLIFGDKLGEGQFGEVYSGKLIGNNENNNGLTKQTLQQVAIKQLRNRQNAFIKELLNEGERMLNLDHPYIVKIFGICKHKTSVSLILEICPYGAMNRWLRSNKTFRMSYILNYMYQVSDGMKYLHEKNIIHRDLALRNILIMSKTICKISDFGLSRVLEDNSYYQIGRNRRLPSIWYPPEVLETSLFHSQIDIWSFGVTLWEATSYGEPPYRKELTEMTSLQSEPVSKKLLHFLRDGNRLKQPSTCSDHVYDLMLKCWEYDKRQRPTFDWTKQYLSVYAFQKDDPFDRFSSTVEGDSKLSSSFFRHEHEETV</sequence>
<dbReference type="PROSITE" id="PS50011">
    <property type="entry name" value="PROTEIN_KINASE_DOM"/>
    <property type="match status" value="1"/>
</dbReference>
<evidence type="ECO:0000256" key="8">
    <source>
        <dbReference type="ARBA" id="ARBA00051245"/>
    </source>
</evidence>
<dbReference type="InterPro" id="IPR011009">
    <property type="entry name" value="Kinase-like_dom_sf"/>
</dbReference>
<evidence type="ECO:0000256" key="10">
    <source>
        <dbReference type="RuleBase" id="RU362096"/>
    </source>
</evidence>
<dbReference type="PRINTS" id="PR00109">
    <property type="entry name" value="TYRKINASE"/>
</dbReference>
<feature type="domain" description="SH2" evidence="11">
    <location>
        <begin position="8"/>
        <end position="127"/>
    </location>
</feature>
<organism evidence="13 14">
    <name type="scientific">Adineta ricciae</name>
    <name type="common">Rotifer</name>
    <dbReference type="NCBI Taxonomy" id="249248"/>
    <lineage>
        <taxon>Eukaryota</taxon>
        <taxon>Metazoa</taxon>
        <taxon>Spiralia</taxon>
        <taxon>Gnathifera</taxon>
        <taxon>Rotifera</taxon>
        <taxon>Eurotatoria</taxon>
        <taxon>Bdelloidea</taxon>
        <taxon>Adinetida</taxon>
        <taxon>Adinetidae</taxon>
        <taxon>Adineta</taxon>
    </lineage>
</organism>
<dbReference type="AlphaFoldDB" id="A0A814C8P7"/>
<evidence type="ECO:0000256" key="9">
    <source>
        <dbReference type="PROSITE-ProRule" id="PRU00191"/>
    </source>
</evidence>
<dbReference type="InterPro" id="IPR036860">
    <property type="entry name" value="SH2_dom_sf"/>
</dbReference>
<protein>
    <recommendedName>
        <fullName evidence="10">Tyrosine-protein kinase</fullName>
        <ecNumber evidence="10">2.7.10.2</ecNumber>
    </recommendedName>
</protein>
<evidence type="ECO:0000256" key="6">
    <source>
        <dbReference type="ARBA" id="ARBA00023136"/>
    </source>
</evidence>
<dbReference type="Proteomes" id="UP000663852">
    <property type="component" value="Unassembled WGS sequence"/>
</dbReference>
<dbReference type="GO" id="GO:0030182">
    <property type="term" value="P:neuron differentiation"/>
    <property type="evidence" value="ECO:0007669"/>
    <property type="project" value="UniProtKB-ARBA"/>
</dbReference>
<evidence type="ECO:0000256" key="5">
    <source>
        <dbReference type="ARBA" id="ARBA00022840"/>
    </source>
</evidence>
<keyword evidence="6" id="KW-0472">Membrane</keyword>
<evidence type="ECO:0000256" key="2">
    <source>
        <dbReference type="ARBA" id="ARBA00022679"/>
    </source>
</evidence>
<dbReference type="SMART" id="SM00219">
    <property type="entry name" value="TyrKc"/>
    <property type="match status" value="1"/>
</dbReference>
<feature type="domain" description="Protein kinase" evidence="12">
    <location>
        <begin position="373"/>
        <end position="646"/>
    </location>
</feature>
<dbReference type="InterPro" id="IPR050198">
    <property type="entry name" value="Non-receptor_tyrosine_kinases"/>
</dbReference>
<keyword evidence="9" id="KW-0727">SH2 domain</keyword>
<comment type="catalytic activity">
    <reaction evidence="8 10">
        <text>L-tyrosyl-[protein] + ATP = O-phospho-L-tyrosyl-[protein] + ADP + H(+)</text>
        <dbReference type="Rhea" id="RHEA:10596"/>
        <dbReference type="Rhea" id="RHEA-COMP:10136"/>
        <dbReference type="Rhea" id="RHEA-COMP:20101"/>
        <dbReference type="ChEBI" id="CHEBI:15378"/>
        <dbReference type="ChEBI" id="CHEBI:30616"/>
        <dbReference type="ChEBI" id="CHEBI:46858"/>
        <dbReference type="ChEBI" id="CHEBI:61978"/>
        <dbReference type="ChEBI" id="CHEBI:456216"/>
        <dbReference type="EC" id="2.7.10.2"/>
    </reaction>
</comment>
<evidence type="ECO:0000313" key="14">
    <source>
        <dbReference type="Proteomes" id="UP000663852"/>
    </source>
</evidence>
<dbReference type="PRINTS" id="PR00401">
    <property type="entry name" value="SH2DOMAIN"/>
</dbReference>
<dbReference type="EMBL" id="CAJNOJ010000042">
    <property type="protein sequence ID" value="CAF0936905.1"/>
    <property type="molecule type" value="Genomic_DNA"/>
</dbReference>
<dbReference type="InterPro" id="IPR000980">
    <property type="entry name" value="SH2"/>
</dbReference>
<dbReference type="InterPro" id="IPR000719">
    <property type="entry name" value="Prot_kinase_dom"/>
</dbReference>
<dbReference type="GO" id="GO:0005524">
    <property type="term" value="F:ATP binding"/>
    <property type="evidence" value="ECO:0007669"/>
    <property type="project" value="UniProtKB-KW"/>
</dbReference>
<dbReference type="GO" id="GO:0004715">
    <property type="term" value="F:non-membrane spanning protein tyrosine kinase activity"/>
    <property type="evidence" value="ECO:0007669"/>
    <property type="project" value="UniProtKB-EC"/>
</dbReference>
<dbReference type="Gene3D" id="1.10.510.10">
    <property type="entry name" value="Transferase(Phosphotransferase) domain 1"/>
    <property type="match status" value="1"/>
</dbReference>
<keyword evidence="7 10" id="KW-0829">Tyrosine-protein kinase</keyword>
<dbReference type="InterPro" id="IPR008266">
    <property type="entry name" value="Tyr_kinase_AS"/>
</dbReference>
<proteinExistence type="inferred from homology"/>
<dbReference type="PROSITE" id="PS00109">
    <property type="entry name" value="PROTEIN_KINASE_TYR"/>
    <property type="match status" value="1"/>
</dbReference>
<dbReference type="FunFam" id="1.10.510.10:FF:001512">
    <property type="entry name" value="Receptor tyrosine-protein kinase erbB-2"/>
    <property type="match status" value="1"/>
</dbReference>
<dbReference type="GO" id="GO:0050793">
    <property type="term" value="P:regulation of developmental process"/>
    <property type="evidence" value="ECO:0007669"/>
    <property type="project" value="UniProtKB-ARBA"/>
</dbReference>
<evidence type="ECO:0000256" key="3">
    <source>
        <dbReference type="ARBA" id="ARBA00022741"/>
    </source>
</evidence>
<dbReference type="GO" id="GO:0048468">
    <property type="term" value="P:cell development"/>
    <property type="evidence" value="ECO:0007669"/>
    <property type="project" value="UniProtKB-ARBA"/>
</dbReference>
<dbReference type="EC" id="2.7.10.2" evidence="10"/>
<dbReference type="Gene3D" id="3.30.505.10">
    <property type="entry name" value="SH2 domain"/>
    <property type="match status" value="2"/>
</dbReference>
<dbReference type="Pfam" id="PF07714">
    <property type="entry name" value="PK_Tyr_Ser-Thr"/>
    <property type="match status" value="1"/>
</dbReference>
<dbReference type="InterPro" id="IPR020635">
    <property type="entry name" value="Tyr_kinase_cat_dom"/>
</dbReference>
<accession>A0A814C8P7</accession>
<evidence type="ECO:0000313" key="13">
    <source>
        <dbReference type="EMBL" id="CAF0936905.1"/>
    </source>
</evidence>
<evidence type="ECO:0000256" key="7">
    <source>
        <dbReference type="ARBA" id="ARBA00023137"/>
    </source>
</evidence>
<dbReference type="SUPFAM" id="SSF56112">
    <property type="entry name" value="Protein kinase-like (PK-like)"/>
    <property type="match status" value="1"/>
</dbReference>
<comment type="subcellular location">
    <subcellularLocation>
        <location evidence="1">Endomembrane system</location>
    </subcellularLocation>
</comment>
<comment type="caution">
    <text evidence="13">The sequence shown here is derived from an EMBL/GenBank/DDBJ whole genome shotgun (WGS) entry which is preliminary data.</text>
</comment>
<dbReference type="GO" id="GO:0012505">
    <property type="term" value="C:endomembrane system"/>
    <property type="evidence" value="ECO:0007669"/>
    <property type="project" value="UniProtKB-SubCell"/>
</dbReference>
<dbReference type="OrthoDB" id="535945at2759"/>
<gene>
    <name evidence="13" type="ORF">EDS130_LOCUS11608</name>
</gene>
<dbReference type="SMART" id="SM00252">
    <property type="entry name" value="SH2"/>
    <property type="match status" value="2"/>
</dbReference>
<feature type="domain" description="SH2" evidence="11">
    <location>
        <begin position="191"/>
        <end position="292"/>
    </location>
</feature>
<dbReference type="SUPFAM" id="SSF55550">
    <property type="entry name" value="SH2 domain"/>
    <property type="match status" value="2"/>
</dbReference>
<dbReference type="CDD" id="cd00192">
    <property type="entry name" value="PTKc"/>
    <property type="match status" value="1"/>
</dbReference>
<dbReference type="Pfam" id="PF00017">
    <property type="entry name" value="SH2"/>
    <property type="match status" value="2"/>
</dbReference>
<dbReference type="InterPro" id="IPR001245">
    <property type="entry name" value="Ser-Thr/Tyr_kinase_cat_dom"/>
</dbReference>
<comment type="similarity">
    <text evidence="10">Belongs to the protein kinase superfamily. Tyr protein kinase family.</text>
</comment>
<dbReference type="PANTHER" id="PTHR24418">
    <property type="entry name" value="TYROSINE-PROTEIN KINASE"/>
    <property type="match status" value="1"/>
</dbReference>
<keyword evidence="4 10" id="KW-0418">Kinase</keyword>
<dbReference type="PROSITE" id="PS50001">
    <property type="entry name" value="SH2"/>
    <property type="match status" value="2"/>
</dbReference>
<keyword evidence="2 10" id="KW-0808">Transferase</keyword>
<reference evidence="13" key="1">
    <citation type="submission" date="2021-02" db="EMBL/GenBank/DDBJ databases">
        <authorList>
            <person name="Nowell W R."/>
        </authorList>
    </citation>
    <scope>NUCLEOTIDE SEQUENCE</scope>
</reference>
<keyword evidence="5 10" id="KW-0067">ATP-binding</keyword>
<evidence type="ECO:0000256" key="4">
    <source>
        <dbReference type="ARBA" id="ARBA00022777"/>
    </source>
</evidence>